<dbReference type="InterPro" id="IPR051122">
    <property type="entry name" value="SDR_DHRS6-like"/>
</dbReference>
<dbReference type="EMBL" id="SHAG01000003">
    <property type="protein sequence ID" value="RZO77333.1"/>
    <property type="molecule type" value="Genomic_DNA"/>
</dbReference>
<name>A0A520S4F0_9GAMM</name>
<reference evidence="3 4" key="1">
    <citation type="submission" date="2019-02" db="EMBL/GenBank/DDBJ databases">
        <title>Prokaryotic population dynamics and viral predation in marine succession experiment using metagenomics: the confinement effect.</title>
        <authorList>
            <person name="Haro-Moreno J.M."/>
            <person name="Rodriguez-Valera F."/>
            <person name="Lopez-Perez M."/>
        </authorList>
    </citation>
    <scope>NUCLEOTIDE SEQUENCE [LARGE SCALE GENOMIC DNA]</scope>
    <source>
        <strain evidence="3">MED-G157</strain>
    </source>
</reference>
<evidence type="ECO:0000256" key="1">
    <source>
        <dbReference type="ARBA" id="ARBA00006484"/>
    </source>
</evidence>
<dbReference type="InterPro" id="IPR002347">
    <property type="entry name" value="SDR_fam"/>
</dbReference>
<comment type="similarity">
    <text evidence="1">Belongs to the short-chain dehydrogenases/reductases (SDR) family.</text>
</comment>
<keyword evidence="2" id="KW-0560">Oxidoreductase</keyword>
<evidence type="ECO:0000313" key="4">
    <source>
        <dbReference type="Proteomes" id="UP000316199"/>
    </source>
</evidence>
<dbReference type="Proteomes" id="UP000316199">
    <property type="component" value="Unassembled WGS sequence"/>
</dbReference>
<dbReference type="Pfam" id="PF13561">
    <property type="entry name" value="adh_short_C2"/>
    <property type="match status" value="1"/>
</dbReference>
<dbReference type="GO" id="GO:0016491">
    <property type="term" value="F:oxidoreductase activity"/>
    <property type="evidence" value="ECO:0007669"/>
    <property type="project" value="UniProtKB-KW"/>
</dbReference>
<dbReference type="PRINTS" id="PR00081">
    <property type="entry name" value="GDHRDH"/>
</dbReference>
<dbReference type="SUPFAM" id="SSF51735">
    <property type="entry name" value="NAD(P)-binding Rossmann-fold domains"/>
    <property type="match status" value="1"/>
</dbReference>
<dbReference type="PANTHER" id="PTHR43477:SF1">
    <property type="entry name" value="DIHYDROANTICAPSIN 7-DEHYDROGENASE"/>
    <property type="match status" value="1"/>
</dbReference>
<dbReference type="AlphaFoldDB" id="A0A520S4F0"/>
<dbReference type="InterPro" id="IPR020904">
    <property type="entry name" value="Sc_DH/Rdtase_CS"/>
</dbReference>
<dbReference type="PROSITE" id="PS00061">
    <property type="entry name" value="ADH_SHORT"/>
    <property type="match status" value="1"/>
</dbReference>
<gene>
    <name evidence="3" type="ORF">EVA68_01730</name>
</gene>
<dbReference type="Gene3D" id="3.40.50.720">
    <property type="entry name" value="NAD(P)-binding Rossmann-like Domain"/>
    <property type="match status" value="1"/>
</dbReference>
<dbReference type="CDD" id="cd05233">
    <property type="entry name" value="SDR_c"/>
    <property type="match status" value="1"/>
</dbReference>
<comment type="caution">
    <text evidence="3">The sequence shown here is derived from an EMBL/GenBank/DDBJ whole genome shotgun (WGS) entry which is preliminary data.</text>
</comment>
<sequence length="233" mass="25041">MKTLVITGASKGIGLATARLFCDSGYKIINFSRTSPPDDRFVSHMIDLGDLNANEKVGAILDEIVGRGEEICLVHNAAAMVFDSTQGTDPEKLSQVLRTNVVAPVIFNRHLIEKMNSGSSIIYIGSTLSEKAVPNSFSYVTSKHAILGMMRSTCQDLSGTAVHTCCVCPGFTDTEMLRTHVNNDEKVLNNLSSLSTFGRLIEPAEIAKTILFAAQNPVLNGAAIHANLGQIES</sequence>
<proteinExistence type="inferred from homology"/>
<dbReference type="InterPro" id="IPR036291">
    <property type="entry name" value="NAD(P)-bd_dom_sf"/>
</dbReference>
<evidence type="ECO:0000313" key="3">
    <source>
        <dbReference type="EMBL" id="RZO77333.1"/>
    </source>
</evidence>
<protein>
    <submittedName>
        <fullName evidence="3">SDR family oxidoreductase</fullName>
    </submittedName>
</protein>
<evidence type="ECO:0000256" key="2">
    <source>
        <dbReference type="ARBA" id="ARBA00023002"/>
    </source>
</evidence>
<dbReference type="PANTHER" id="PTHR43477">
    <property type="entry name" value="DIHYDROANTICAPSIN 7-DEHYDROGENASE"/>
    <property type="match status" value="1"/>
</dbReference>
<organism evidence="3 4">
    <name type="scientific">OM182 bacterium</name>
    <dbReference type="NCBI Taxonomy" id="2510334"/>
    <lineage>
        <taxon>Bacteria</taxon>
        <taxon>Pseudomonadati</taxon>
        <taxon>Pseudomonadota</taxon>
        <taxon>Gammaproteobacteria</taxon>
        <taxon>OMG group</taxon>
        <taxon>OM182 clade</taxon>
    </lineage>
</organism>
<accession>A0A520S4F0</accession>